<organism evidence="1 2">
    <name type="scientific">Selenobaculum gibii</name>
    <dbReference type="NCBI Taxonomy" id="3054208"/>
    <lineage>
        <taxon>Bacteria</taxon>
        <taxon>Bacillati</taxon>
        <taxon>Bacillota</taxon>
        <taxon>Negativicutes</taxon>
        <taxon>Selenomonadales</taxon>
        <taxon>Selenomonadaceae</taxon>
        <taxon>Selenobaculum</taxon>
    </lineage>
</organism>
<sequence length="417" mass="49110">MHSSIGIHTANIFKKTTWKESTSLYDDFKKFENETKELRTRPLHINEISSDSDECIKRLYAGLPKYYRMEYARKDKGIRWEMRRNKISPGYIKKENGEDKPCSIKAKITPKVLNGENDYVAAATEDIFRDVENSFNIEAERISPLLGNFDLFSYNRIDYCFNGDTQELKVGCTAEQMMKLIKRANIPSSFTERAKYNKRSNRKKPEKHSFYLKTKGNSVVINCYWKGAQLAEEYPDNPSLEDSRHVIRFEVQCKYPKVHLMSSNIKRRAGDSDLMIMKEMWSDKVCEDVVTKYFNKVVRKGDYFTLAGARWMVEAYNFRQDKEERLIYALELINECRGIAKAKSKLLGIDLQDFKRSLKDLDDILVNPVTIPREWNIDYIPNLLWAYYDSIYDEQLITLKELKAKKYVSEYLTRHWS</sequence>
<name>A0A9Y2AKK5_9FIRM</name>
<dbReference type="AlphaFoldDB" id="A0A9Y2AKK5"/>
<evidence type="ECO:0008006" key="3">
    <source>
        <dbReference type="Google" id="ProtNLM"/>
    </source>
</evidence>
<reference evidence="1" key="1">
    <citation type="submission" date="2023-03" db="EMBL/GenBank/DDBJ databases">
        <title>Selenobaculum gbiensis gen. nov. sp. nov., a new bacterium isolated from the gut microbiota of IBD patient.</title>
        <authorList>
            <person name="Yeo S."/>
            <person name="Park H."/>
            <person name="Huh C.S."/>
        </authorList>
    </citation>
    <scope>NUCLEOTIDE SEQUENCE</scope>
    <source>
        <strain evidence="1">ICN-92133</strain>
    </source>
</reference>
<dbReference type="Proteomes" id="UP001243623">
    <property type="component" value="Chromosome"/>
</dbReference>
<gene>
    <name evidence="1" type="ORF">P3F81_03975</name>
</gene>
<keyword evidence="2" id="KW-1185">Reference proteome</keyword>
<evidence type="ECO:0000313" key="1">
    <source>
        <dbReference type="EMBL" id="WIW71473.1"/>
    </source>
</evidence>
<protein>
    <recommendedName>
        <fullName evidence="3">Replication initiation factor domain-containing protein</fullName>
    </recommendedName>
</protein>
<dbReference type="EMBL" id="CP120678">
    <property type="protein sequence ID" value="WIW71473.1"/>
    <property type="molecule type" value="Genomic_DNA"/>
</dbReference>
<accession>A0A9Y2AKK5</accession>
<proteinExistence type="predicted"/>
<evidence type="ECO:0000313" key="2">
    <source>
        <dbReference type="Proteomes" id="UP001243623"/>
    </source>
</evidence>
<dbReference type="KEGG" id="sgbi:P3F81_03975"/>
<dbReference type="RefSeq" id="WP_309320664.1">
    <property type="nucleotide sequence ID" value="NZ_CP120678.1"/>
</dbReference>